<keyword evidence="3" id="KW-0078">Bacteriocin</keyword>
<proteinExistence type="predicted"/>
<name>A0ABR8P5Z1_9LACO</name>
<evidence type="ECO:0000256" key="3">
    <source>
        <dbReference type="ARBA" id="ARBA00023048"/>
    </source>
</evidence>
<dbReference type="RefSeq" id="WP_153929809.1">
    <property type="nucleotide sequence ID" value="NZ_QORN01000010.1"/>
</dbReference>
<comment type="caution">
    <text evidence="4">The sequence shown here is derived from an EMBL/GenBank/DDBJ whole genome shotgun (WGS) entry which is preliminary data.</text>
</comment>
<dbReference type="NCBIfam" id="TIGR01847">
    <property type="entry name" value="bacteriocin_sig"/>
    <property type="match status" value="1"/>
</dbReference>
<keyword evidence="2" id="KW-0044">Antibiotic</keyword>
<evidence type="ECO:0000256" key="2">
    <source>
        <dbReference type="ARBA" id="ARBA00023022"/>
    </source>
</evidence>
<protein>
    <submittedName>
        <fullName evidence="4">Bacteriocin</fullName>
    </submittedName>
</protein>
<reference evidence="4 5" key="1">
    <citation type="submission" date="2018-07" db="EMBL/GenBank/DDBJ databases">
        <title>Phylogenomic Insights into understanding Host Adaptation of Lactobacillus reuteri by a novel species, Lactobacillus spp. M31.</title>
        <authorList>
            <person name="Sharma S."/>
            <person name="Patil P."/>
            <person name="Korpole S."/>
            <person name="Patil P.B."/>
        </authorList>
    </citation>
    <scope>NUCLEOTIDE SEQUENCE [LARGE SCALE GENOMIC DNA]</scope>
    <source>
        <strain evidence="4 5">M31</strain>
    </source>
</reference>
<dbReference type="InterPro" id="IPR010133">
    <property type="entry name" value="Bacteriocin_signal_seq"/>
</dbReference>
<evidence type="ECO:0000313" key="5">
    <source>
        <dbReference type="Proteomes" id="UP000704341"/>
    </source>
</evidence>
<sequence>MLKKSYKVLSEKELSKVLGGWGYSLAFKSPRSWERAVLKWIKR</sequence>
<evidence type="ECO:0000256" key="1">
    <source>
        <dbReference type="ARBA" id="ARBA00022529"/>
    </source>
</evidence>
<evidence type="ECO:0000313" key="4">
    <source>
        <dbReference type="EMBL" id="MBD5806139.1"/>
    </source>
</evidence>
<gene>
    <name evidence="4" type="ORF">DTK66_03245</name>
</gene>
<accession>A0ABR8P5Z1</accession>
<organism evidence="4 5">
    <name type="scientific">Limosilactobacillus walteri</name>
    <dbReference type="NCBI Taxonomy" id="2268022"/>
    <lineage>
        <taxon>Bacteria</taxon>
        <taxon>Bacillati</taxon>
        <taxon>Bacillota</taxon>
        <taxon>Bacilli</taxon>
        <taxon>Lactobacillales</taxon>
        <taxon>Lactobacillaceae</taxon>
        <taxon>Limosilactobacillus</taxon>
    </lineage>
</organism>
<dbReference type="Proteomes" id="UP000704341">
    <property type="component" value="Unassembled WGS sequence"/>
</dbReference>
<dbReference type="EMBL" id="QORN01000010">
    <property type="protein sequence ID" value="MBD5806139.1"/>
    <property type="molecule type" value="Genomic_DNA"/>
</dbReference>
<keyword evidence="5" id="KW-1185">Reference proteome</keyword>
<keyword evidence="1" id="KW-0929">Antimicrobial</keyword>